<evidence type="ECO:0000313" key="1">
    <source>
        <dbReference type="EMBL" id="SFU44794.1"/>
    </source>
</evidence>
<gene>
    <name evidence="1" type="ORF">SAMN05216508_10565</name>
</gene>
<dbReference type="EMBL" id="FPBT01000005">
    <property type="protein sequence ID" value="SFU44794.1"/>
    <property type="molecule type" value="Genomic_DNA"/>
</dbReference>
<organism evidence="1 2">
    <name type="scientific">Eubacterium pyruvativorans</name>
    <dbReference type="NCBI Taxonomy" id="155865"/>
    <lineage>
        <taxon>Bacteria</taxon>
        <taxon>Bacillati</taxon>
        <taxon>Bacillota</taxon>
        <taxon>Clostridia</taxon>
        <taxon>Eubacteriales</taxon>
        <taxon>Eubacteriaceae</taxon>
        <taxon>Eubacterium</taxon>
    </lineage>
</organism>
<protein>
    <submittedName>
        <fullName evidence="1">Uncharacterized protein</fullName>
    </submittedName>
</protein>
<evidence type="ECO:0000313" key="2">
    <source>
        <dbReference type="Proteomes" id="UP000198817"/>
    </source>
</evidence>
<sequence length="70" mass="7229">MNTMKKSGLMMVLCLVVGLLAMPLAQVSYIGALIVMLIGCAGFSASVNVMAHIAEANAVAEKKNSTKMAA</sequence>
<proteinExistence type="predicted"/>
<reference evidence="1 2" key="1">
    <citation type="submission" date="2016-10" db="EMBL/GenBank/DDBJ databases">
        <authorList>
            <person name="de Groot N.N."/>
        </authorList>
    </citation>
    <scope>NUCLEOTIDE SEQUENCE [LARGE SCALE GENOMIC DNA]</scope>
    <source>
        <strain evidence="1 2">KHGC13</strain>
    </source>
</reference>
<accession>A0A1I7G8L9</accession>
<dbReference type="RefSeq" id="WP_090470574.1">
    <property type="nucleotide sequence ID" value="NZ_FOWF01000006.1"/>
</dbReference>
<dbReference type="Proteomes" id="UP000198817">
    <property type="component" value="Unassembled WGS sequence"/>
</dbReference>
<dbReference type="STRING" id="155865.SAMN05216515_10666"/>
<keyword evidence="2" id="KW-1185">Reference proteome</keyword>
<name>A0A1I7G8L9_9FIRM</name>
<dbReference type="AlphaFoldDB" id="A0A1I7G8L9"/>